<protein>
    <recommendedName>
        <fullName evidence="4">Glycosyl transferase family 8</fullName>
    </recommendedName>
</protein>
<evidence type="ECO:0008006" key="4">
    <source>
        <dbReference type="Google" id="ProtNLM"/>
    </source>
</evidence>
<accession>A0A3S0A3M0</accession>
<name>A0A3S0A3M0_9HYPH</name>
<reference evidence="2 3" key="1">
    <citation type="submission" date="2018-12" db="EMBL/GenBank/DDBJ databases">
        <title>Mesorhizobium carbonis sp. nov., isolated from coal mine water.</title>
        <authorList>
            <person name="Xin W."/>
            <person name="Xu Z."/>
            <person name="Xiang F."/>
            <person name="Zhang J."/>
            <person name="Xi L."/>
            <person name="Liu J."/>
        </authorList>
    </citation>
    <scope>NUCLEOTIDE SEQUENCE [LARGE SCALE GENOMIC DNA]</scope>
    <source>
        <strain evidence="2 3">B2.3</strain>
    </source>
</reference>
<dbReference type="PANTHER" id="PTHR11183">
    <property type="entry name" value="GLYCOGENIN SUBFAMILY MEMBER"/>
    <property type="match status" value="1"/>
</dbReference>
<evidence type="ECO:0000256" key="1">
    <source>
        <dbReference type="SAM" id="Phobius"/>
    </source>
</evidence>
<organism evidence="2 3">
    <name type="scientific">Aquibium carbonis</name>
    <dbReference type="NCBI Taxonomy" id="2495581"/>
    <lineage>
        <taxon>Bacteria</taxon>
        <taxon>Pseudomonadati</taxon>
        <taxon>Pseudomonadota</taxon>
        <taxon>Alphaproteobacteria</taxon>
        <taxon>Hyphomicrobiales</taxon>
        <taxon>Phyllobacteriaceae</taxon>
        <taxon>Aquibium</taxon>
    </lineage>
</organism>
<dbReference type="RefSeq" id="WP_126697786.1">
    <property type="nucleotide sequence ID" value="NZ_RWKW01000004.1"/>
</dbReference>
<dbReference type="Proteomes" id="UP000278398">
    <property type="component" value="Unassembled WGS sequence"/>
</dbReference>
<keyword evidence="1" id="KW-0812">Transmembrane</keyword>
<dbReference type="AlphaFoldDB" id="A0A3S0A3M0"/>
<dbReference type="Gene3D" id="3.90.550.10">
    <property type="entry name" value="Spore Coat Polysaccharide Biosynthesis Protein SpsA, Chain A"/>
    <property type="match status" value="1"/>
</dbReference>
<comment type="caution">
    <text evidence="2">The sequence shown here is derived from an EMBL/GenBank/DDBJ whole genome shotgun (WGS) entry which is preliminary data.</text>
</comment>
<feature type="transmembrane region" description="Helical" evidence="1">
    <location>
        <begin position="320"/>
        <end position="341"/>
    </location>
</feature>
<keyword evidence="3" id="KW-1185">Reference proteome</keyword>
<evidence type="ECO:0000313" key="2">
    <source>
        <dbReference type="EMBL" id="RST88124.1"/>
    </source>
</evidence>
<dbReference type="InterPro" id="IPR029044">
    <property type="entry name" value="Nucleotide-diphossugar_trans"/>
</dbReference>
<keyword evidence="1" id="KW-0472">Membrane</keyword>
<evidence type="ECO:0000313" key="3">
    <source>
        <dbReference type="Proteomes" id="UP000278398"/>
    </source>
</evidence>
<dbReference type="OrthoDB" id="8278609at2"/>
<dbReference type="SUPFAM" id="SSF53448">
    <property type="entry name" value="Nucleotide-diphospho-sugar transferases"/>
    <property type="match status" value="1"/>
</dbReference>
<keyword evidence="1" id="KW-1133">Transmembrane helix</keyword>
<proteinExistence type="predicted"/>
<dbReference type="InterPro" id="IPR050587">
    <property type="entry name" value="GNT1/Glycosyltrans_8"/>
</dbReference>
<dbReference type="EMBL" id="RWKW01000004">
    <property type="protein sequence ID" value="RST88124.1"/>
    <property type="molecule type" value="Genomic_DNA"/>
</dbReference>
<gene>
    <name evidence="2" type="ORF">EJC49_02015</name>
</gene>
<sequence>MVETLPLTAHAAVEHVADDDRATLFAVAEEIDAIVADWLARLGRDRLIVTLATRDFAAGLLVMIRSLRAVSDVPVLVLKLGSWRFEHEAEDVAAIQVPALVRAGVEARADLPHLSATLSKLWAFSITTPCRVAHLDADCLVLRPIDGLLDGDGFAAAPDLLLHYRLRAFNTGVFSFTPSADLRESLFRRLPELSVTDGDQSVLNAFFEDWRPLPLGLNFLRSQALVRALAQDRNLRILHYTPGKPWTSGPSHPRDHALAPLDDLWTERLSDAEYRDVKRQWQLDVDAVEQNLTVWASRSAGLYRDQIADGLTRTRRRLRLWLAGLGLLSAMQTLALFWIVLRG</sequence>